<evidence type="ECO:0000313" key="2">
    <source>
        <dbReference type="EMBL" id="MRG86776.1"/>
    </source>
</evidence>
<sequence length="150" mass="17131">MFYLGQKLFRNHIVQLCLIGISFALALIAQHLSSHSVQTSIMNFMTISFDYLFNTHNHIGFFKHIAFPAIFYVISSILLLWMGIFNLKTFLLEDNKADLILRMMLAILQIGLFGLFFVTGGMLFENFSLFGLMIFFICALIVSGFASDHK</sequence>
<evidence type="ECO:0000313" key="3">
    <source>
        <dbReference type="Proteomes" id="UP000480185"/>
    </source>
</evidence>
<protein>
    <submittedName>
        <fullName evidence="2">Uncharacterized protein</fullName>
    </submittedName>
</protein>
<proteinExistence type="predicted"/>
<reference evidence="2 3" key="1">
    <citation type="submission" date="2019-11" db="EMBL/GenBank/DDBJ databases">
        <authorList>
            <person name="Li J."/>
        </authorList>
    </citation>
    <scope>NUCLEOTIDE SEQUENCE [LARGE SCALE GENOMIC DNA]</scope>
    <source>
        <strain evidence="2 3">J4</strain>
    </source>
</reference>
<name>A0A6G1X793_9BACI</name>
<dbReference type="EMBL" id="WJNH01000006">
    <property type="protein sequence ID" value="MRG86776.1"/>
    <property type="molecule type" value="Genomic_DNA"/>
</dbReference>
<accession>A0A6G1X793</accession>
<feature type="transmembrane region" description="Helical" evidence="1">
    <location>
        <begin position="12"/>
        <end position="32"/>
    </location>
</feature>
<feature type="transmembrane region" description="Helical" evidence="1">
    <location>
        <begin position="65"/>
        <end position="87"/>
    </location>
</feature>
<dbReference type="Proteomes" id="UP000480185">
    <property type="component" value="Unassembled WGS sequence"/>
</dbReference>
<evidence type="ECO:0000256" key="1">
    <source>
        <dbReference type="SAM" id="Phobius"/>
    </source>
</evidence>
<dbReference type="AlphaFoldDB" id="A0A6G1X793"/>
<organism evidence="2 3">
    <name type="scientific">Salinibacillus xinjiangensis</name>
    <dbReference type="NCBI Taxonomy" id="1229268"/>
    <lineage>
        <taxon>Bacteria</taxon>
        <taxon>Bacillati</taxon>
        <taxon>Bacillota</taxon>
        <taxon>Bacilli</taxon>
        <taxon>Bacillales</taxon>
        <taxon>Bacillaceae</taxon>
        <taxon>Salinibacillus</taxon>
    </lineage>
</organism>
<feature type="transmembrane region" description="Helical" evidence="1">
    <location>
        <begin position="127"/>
        <end position="146"/>
    </location>
</feature>
<keyword evidence="3" id="KW-1185">Reference proteome</keyword>
<dbReference type="OrthoDB" id="2973651at2"/>
<comment type="caution">
    <text evidence="2">The sequence shown here is derived from an EMBL/GenBank/DDBJ whole genome shotgun (WGS) entry which is preliminary data.</text>
</comment>
<keyword evidence="1" id="KW-0472">Membrane</keyword>
<dbReference type="RefSeq" id="WP_153728686.1">
    <property type="nucleotide sequence ID" value="NZ_WJNH01000006.1"/>
</dbReference>
<feature type="transmembrane region" description="Helical" evidence="1">
    <location>
        <begin position="99"/>
        <end position="121"/>
    </location>
</feature>
<keyword evidence="1" id="KW-1133">Transmembrane helix</keyword>
<keyword evidence="1" id="KW-0812">Transmembrane</keyword>
<gene>
    <name evidence="2" type="ORF">GH754_10695</name>
</gene>